<evidence type="ECO:0000256" key="1">
    <source>
        <dbReference type="ARBA" id="ARBA00004651"/>
    </source>
</evidence>
<keyword evidence="5 10" id="KW-0812">Transmembrane</keyword>
<feature type="transmembrane region" description="Helical" evidence="10">
    <location>
        <begin position="12"/>
        <end position="35"/>
    </location>
</feature>
<name>A0A511YX95_9CELL</name>
<dbReference type="InterPro" id="IPR019823">
    <property type="entry name" value="Mechanosensitive_channel_CS"/>
</dbReference>
<evidence type="ECO:0000256" key="3">
    <source>
        <dbReference type="ARBA" id="ARBA00022448"/>
    </source>
</evidence>
<evidence type="ECO:0000256" key="2">
    <source>
        <dbReference type="ARBA" id="ARBA00007254"/>
    </source>
</evidence>
<dbReference type="Proteomes" id="UP000321484">
    <property type="component" value="Unassembled WGS sequence"/>
</dbReference>
<keyword evidence="6 10" id="KW-1133">Transmembrane helix</keyword>
<evidence type="ECO:0000313" key="12">
    <source>
        <dbReference type="Proteomes" id="UP000321484"/>
    </source>
</evidence>
<sequence length="130" mass="13840">MINGFKQFILRGNVVDLAVAVVIGAALGAVVTSIVENIITPLLAALGGVPDVSGLWTFTINEAVFSLGAVIAAIVNFLFIAAAVYFVIVMPMNKLAERRKKGVEPEPKAPAEDVLLLQEIRDLLAARRDV</sequence>
<evidence type="ECO:0000256" key="10">
    <source>
        <dbReference type="HAMAP-Rule" id="MF_00115"/>
    </source>
</evidence>
<dbReference type="InterPro" id="IPR036019">
    <property type="entry name" value="MscL_channel"/>
</dbReference>
<evidence type="ECO:0000256" key="7">
    <source>
        <dbReference type="ARBA" id="ARBA00023065"/>
    </source>
</evidence>
<evidence type="ECO:0000256" key="4">
    <source>
        <dbReference type="ARBA" id="ARBA00022475"/>
    </source>
</evidence>
<dbReference type="PROSITE" id="PS01327">
    <property type="entry name" value="MSCL"/>
    <property type="match status" value="1"/>
</dbReference>
<comment type="similarity">
    <text evidence="2 10">Belongs to the MscL family.</text>
</comment>
<accession>A0A511YX95</accession>
<evidence type="ECO:0000313" key="11">
    <source>
        <dbReference type="EMBL" id="GEN79756.1"/>
    </source>
</evidence>
<dbReference type="InterPro" id="IPR037673">
    <property type="entry name" value="MSC/AndL"/>
</dbReference>
<gene>
    <name evidence="10" type="primary">mscL</name>
    <name evidence="11" type="ORF">AFE02nite_14900</name>
</gene>
<dbReference type="GO" id="GO:0008381">
    <property type="term" value="F:mechanosensitive monoatomic ion channel activity"/>
    <property type="evidence" value="ECO:0007669"/>
    <property type="project" value="UniProtKB-UniRule"/>
</dbReference>
<organism evidence="11 12">
    <name type="scientific">Actinotalea fermentans</name>
    <dbReference type="NCBI Taxonomy" id="43671"/>
    <lineage>
        <taxon>Bacteria</taxon>
        <taxon>Bacillati</taxon>
        <taxon>Actinomycetota</taxon>
        <taxon>Actinomycetes</taxon>
        <taxon>Micrococcales</taxon>
        <taxon>Cellulomonadaceae</taxon>
        <taxon>Actinotalea</taxon>
    </lineage>
</organism>
<dbReference type="RefSeq" id="WP_034250220.1">
    <property type="nucleotide sequence ID" value="NZ_BJYK01000004.1"/>
</dbReference>
<keyword evidence="12" id="KW-1185">Reference proteome</keyword>
<dbReference type="InterPro" id="IPR001185">
    <property type="entry name" value="MS_channel"/>
</dbReference>
<dbReference type="PANTHER" id="PTHR30266">
    <property type="entry name" value="MECHANOSENSITIVE CHANNEL MSCL"/>
    <property type="match status" value="1"/>
</dbReference>
<dbReference type="GO" id="GO:0005886">
    <property type="term" value="C:plasma membrane"/>
    <property type="evidence" value="ECO:0007669"/>
    <property type="project" value="UniProtKB-SubCell"/>
</dbReference>
<protein>
    <recommendedName>
        <fullName evidence="10">Large-conductance mechanosensitive channel</fullName>
    </recommendedName>
</protein>
<comment type="subcellular location">
    <subcellularLocation>
        <location evidence="1 10">Cell membrane</location>
        <topology evidence="1 10">Multi-pass membrane protein</topology>
    </subcellularLocation>
</comment>
<dbReference type="PRINTS" id="PR01264">
    <property type="entry name" value="MECHCHANNEL"/>
</dbReference>
<reference evidence="11 12" key="1">
    <citation type="submission" date="2019-07" db="EMBL/GenBank/DDBJ databases">
        <title>Whole genome shotgun sequence of Actinotalea fermentans NBRC 105374.</title>
        <authorList>
            <person name="Hosoyama A."/>
            <person name="Uohara A."/>
            <person name="Ohji S."/>
            <person name="Ichikawa N."/>
        </authorList>
    </citation>
    <scope>NUCLEOTIDE SEQUENCE [LARGE SCALE GENOMIC DNA]</scope>
    <source>
        <strain evidence="11 12">NBRC 105374</strain>
    </source>
</reference>
<comment type="subunit">
    <text evidence="10">Homopentamer.</text>
</comment>
<keyword evidence="7 10" id="KW-0406">Ion transport</keyword>
<feature type="transmembrane region" description="Helical" evidence="10">
    <location>
        <begin position="63"/>
        <end position="90"/>
    </location>
</feature>
<dbReference type="SUPFAM" id="SSF81330">
    <property type="entry name" value="Gated mechanosensitive channel"/>
    <property type="match status" value="1"/>
</dbReference>
<dbReference type="AlphaFoldDB" id="A0A511YX95"/>
<evidence type="ECO:0000256" key="6">
    <source>
        <dbReference type="ARBA" id="ARBA00022989"/>
    </source>
</evidence>
<dbReference type="EMBL" id="BJYK01000004">
    <property type="protein sequence ID" value="GEN79756.1"/>
    <property type="molecule type" value="Genomic_DNA"/>
</dbReference>
<dbReference type="OrthoDB" id="9810350at2"/>
<keyword evidence="4 10" id="KW-1003">Cell membrane</keyword>
<keyword evidence="9 10" id="KW-0407">Ion channel</keyword>
<proteinExistence type="inferred from homology"/>
<dbReference type="PANTHER" id="PTHR30266:SF2">
    <property type="entry name" value="LARGE-CONDUCTANCE MECHANOSENSITIVE CHANNEL"/>
    <property type="match status" value="1"/>
</dbReference>
<dbReference type="Pfam" id="PF01741">
    <property type="entry name" value="MscL"/>
    <property type="match status" value="1"/>
</dbReference>
<dbReference type="HAMAP" id="MF_00115">
    <property type="entry name" value="MscL"/>
    <property type="match status" value="1"/>
</dbReference>
<comment type="caution">
    <text evidence="11">The sequence shown here is derived from an EMBL/GenBank/DDBJ whole genome shotgun (WGS) entry which is preliminary data.</text>
</comment>
<evidence type="ECO:0000256" key="8">
    <source>
        <dbReference type="ARBA" id="ARBA00023136"/>
    </source>
</evidence>
<dbReference type="NCBIfam" id="TIGR00220">
    <property type="entry name" value="mscL"/>
    <property type="match status" value="1"/>
</dbReference>
<dbReference type="Gene3D" id="1.10.1200.120">
    <property type="entry name" value="Large-conductance mechanosensitive channel, MscL, domain 1"/>
    <property type="match status" value="1"/>
</dbReference>
<comment type="function">
    <text evidence="10">Channel that opens in response to stretch forces in the membrane lipid bilayer. May participate in the regulation of osmotic pressure changes within the cell.</text>
</comment>
<evidence type="ECO:0000256" key="5">
    <source>
        <dbReference type="ARBA" id="ARBA00022692"/>
    </source>
</evidence>
<keyword evidence="3 10" id="KW-0813">Transport</keyword>
<evidence type="ECO:0000256" key="9">
    <source>
        <dbReference type="ARBA" id="ARBA00023303"/>
    </source>
</evidence>
<keyword evidence="8 10" id="KW-0472">Membrane</keyword>